<gene>
    <name evidence="1" type="ORF">A2438_07585</name>
</gene>
<reference evidence="1 2" key="1">
    <citation type="journal article" date="2016" name="Nat. Commun.">
        <title>Thousands of microbial genomes shed light on interconnected biogeochemical processes in an aquifer system.</title>
        <authorList>
            <person name="Anantharaman K."/>
            <person name="Brown C.T."/>
            <person name="Hug L.A."/>
            <person name="Sharon I."/>
            <person name="Castelle C.J."/>
            <person name="Probst A.J."/>
            <person name="Thomas B.C."/>
            <person name="Singh A."/>
            <person name="Wilkins M.J."/>
            <person name="Karaoz U."/>
            <person name="Brodie E.L."/>
            <person name="Williams K.H."/>
            <person name="Hubbard S.S."/>
            <person name="Banfield J.F."/>
        </authorList>
    </citation>
    <scope>NUCLEOTIDE SEQUENCE [LARGE SCALE GENOMIC DNA]</scope>
</reference>
<organism evidence="1 2">
    <name type="scientific">candidate division WOR-1 bacterium RIFOXYC2_FULL_46_14</name>
    <dbReference type="NCBI Taxonomy" id="1802587"/>
    <lineage>
        <taxon>Bacteria</taxon>
        <taxon>Bacillati</taxon>
        <taxon>Saganbacteria</taxon>
    </lineage>
</organism>
<evidence type="ECO:0008006" key="3">
    <source>
        <dbReference type="Google" id="ProtNLM"/>
    </source>
</evidence>
<protein>
    <recommendedName>
        <fullName evidence="3">DUF4145 domain-containing protein</fullName>
    </recommendedName>
</protein>
<evidence type="ECO:0000313" key="2">
    <source>
        <dbReference type="Proteomes" id="UP000179242"/>
    </source>
</evidence>
<sequence>MKKLDESTLESIAEIICGSDGGAGEGYLSPAPYRTGSQIREFLRRAGVDPQGVSSTRKWFVLESLQAINGMSSLESILLRLVSPKEYRGNSDMTQQMIDHLNQVLQIEGLEIVLSGINPQMKERMATASLPEPKDKPFEVSPNFRMGVSDDGLAAILAFRWEEAQKCVKAEAHLSAVIMMGSILEGTLLYKVEQNTTMACRATSSPKDRAAKTKPIHEWSLSSLIDVAHEVGWLQGDVKRFSHALRESRNLIHPYQQRLNKEKPDKDTCDICWQVVRAAVSDLLGED</sequence>
<proteinExistence type="predicted"/>
<evidence type="ECO:0000313" key="1">
    <source>
        <dbReference type="EMBL" id="OGC39226.1"/>
    </source>
</evidence>
<name>A0A1F4U2Q5_UNCSA</name>
<dbReference type="Proteomes" id="UP000179242">
    <property type="component" value="Unassembled WGS sequence"/>
</dbReference>
<dbReference type="EMBL" id="MEUJ01000012">
    <property type="protein sequence ID" value="OGC39226.1"/>
    <property type="molecule type" value="Genomic_DNA"/>
</dbReference>
<dbReference type="AlphaFoldDB" id="A0A1F4U2Q5"/>
<accession>A0A1F4U2Q5</accession>
<comment type="caution">
    <text evidence="1">The sequence shown here is derived from an EMBL/GenBank/DDBJ whole genome shotgun (WGS) entry which is preliminary data.</text>
</comment>